<dbReference type="Gene3D" id="2.60.120.10">
    <property type="entry name" value="Jelly Rolls"/>
    <property type="match status" value="1"/>
</dbReference>
<proteinExistence type="evidence at transcript level"/>
<dbReference type="GeneID" id="107816504"/>
<evidence type="ECO:0000256" key="1">
    <source>
        <dbReference type="ARBA" id="ARBA00023286"/>
    </source>
</evidence>
<dbReference type="SMART" id="SM00100">
    <property type="entry name" value="cNMP"/>
    <property type="match status" value="1"/>
</dbReference>
<dbReference type="RefSeq" id="XP_016497712.1">
    <property type="nucleotide sequence ID" value="XM_016642226.1"/>
</dbReference>
<dbReference type="SUPFAM" id="SSF51206">
    <property type="entry name" value="cAMP-binding domain-like"/>
    <property type="match status" value="1"/>
</dbReference>
<feature type="transmembrane region" description="Helical" evidence="4">
    <location>
        <begin position="248"/>
        <end position="270"/>
    </location>
</feature>
<evidence type="ECO:0000256" key="4">
    <source>
        <dbReference type="SAM" id="Phobius"/>
    </source>
</evidence>
<gene>
    <name evidence="8" type="primary">LOC107816504</name>
</gene>
<reference key="1">
    <citation type="journal article" date="2014" name="Nat. Commun.">
        <title>The tobacco genome sequence and its comparison with those of tomato and potato.</title>
        <authorList>
            <person name="Sierro N."/>
            <person name="Battey J.N."/>
            <person name="Ouadi S."/>
            <person name="Bakaher N."/>
            <person name="Bovet L."/>
            <person name="Willig A."/>
            <person name="Goepfert S."/>
            <person name="Peitsch M.C."/>
            <person name="Ivanov N.V."/>
        </authorList>
    </citation>
    <scope>NUCLEOTIDE SEQUENCE [LARGE SCALE GENOMIC DNA]</scope>
    <source>
        <strain>cv. TN90</strain>
    </source>
</reference>
<sequence length="767" mass="87514">MGTSEIDEMPMLSSSYPQSNEIDGFQDQRFTYRTRSASLSMPMSSMDSFGNDSSFVGYTGPLRSEGRTSLVHMSGPLYISHKPENSSRPTPTAVVHKPTLPTTEKYPSIGSGEQNGWTNNDYTGKNEHLLKSGQLGMCSDPYCTTCPTDNHLKAQKKSSKSADMFDHQFHNMLYGDTKGWAKRTCSFLYPYIPGVMNPHAKIVQKWNKFFVISCLFALFIDPLFFFLLNVQQGNKCIVLNWQMTKIIVILRSITDIIYLMHILLQFRLAYVVPESRVVGAGDLVDHPKMIAINYLSGYFVVDFFVVLPLPQIIILLVLPKSIGSSGVNYTKNLLWAAILLQYNSRLYRIYYLVAGQSPSGFIFESIWATFVINLLIIVVSSNIVGSLWYLFGLQRVNLCLQGACRSSNIERCMEFIDCGHGTDYTKFRSDITWDQWKNNTDAVACFTEGSFDFGIYKQAVDLTTKQNVVTRYVYSFFWGFQQISTLAGNQVPSYFLLEVVFTIAIIGTGLLLFALLIGNMQSFQQSLNRRRLEMSLRRRDVGQWMSHRRFPEELRRRVLEAERYNWAATRGVNEEMLLENLPEDVQRDIRRHLFRFIKKVQIFALLDEPILDAICERLRLKTYIAGSKVLYRGGLVDKMVFIIRGKMESIGEDGNVASLSEGDACGEELLTWCLEHSSINRDGKKIRIPGHRLLSNRLVRCLTNVEAFILRAADLKEVTNLFARFSRSPPVQGAIRYGSPYGRQPVQLAWRCKKKRQSRADSSSPRY</sequence>
<reference evidence="6" key="2">
    <citation type="submission" date="2017-08" db="EMBL/GenBank/DDBJ databases">
        <authorList>
            <person name="de Groot N.N."/>
        </authorList>
    </citation>
    <scope>NUCLEOTIDE SEQUENCE</scope>
</reference>
<keyword evidence="4" id="KW-0812">Transmembrane</keyword>
<reference evidence="6" key="3">
    <citation type="journal article" date="2018" name="Genomics">
        <title>Genome-wide identification, evolution and expression analysis of cyclic nucleotide-gated channels in tobacco (Nicotiana tabacum L.).</title>
        <authorList>
            <person name="Nawaz Z."/>
            <person name="Kakar K.U."/>
            <person name="Ullah R."/>
            <person name="Yu S."/>
            <person name="Zhang J."/>
            <person name="Shu Q.Y."/>
            <person name="Ren X.L."/>
        </authorList>
    </citation>
    <scope>NUCLEOTIDE SEQUENCE</scope>
</reference>
<evidence type="ECO:0000313" key="7">
    <source>
        <dbReference type="Proteomes" id="UP000790787"/>
    </source>
</evidence>
<keyword evidence="1" id="KW-1071">Ligand-gated ion channel</keyword>
<feature type="compositionally biased region" description="Polar residues" evidence="3">
    <location>
        <begin position="12"/>
        <end position="21"/>
    </location>
</feature>
<dbReference type="GO" id="GO:0016020">
    <property type="term" value="C:membrane"/>
    <property type="evidence" value="ECO:0007669"/>
    <property type="project" value="UniProtKB-SubCell"/>
</dbReference>
<feature type="transmembrane region" description="Helical" evidence="4">
    <location>
        <begin position="290"/>
        <end position="318"/>
    </location>
</feature>
<dbReference type="PaxDb" id="4097-A0A1S4C8Z2"/>
<evidence type="ECO:0000256" key="2">
    <source>
        <dbReference type="ARBA" id="ARBA00023303"/>
    </source>
</evidence>
<dbReference type="OrthoDB" id="421226at2759"/>
<feature type="domain" description="Cyclic nucleotide-binding" evidence="5">
    <location>
        <begin position="602"/>
        <end position="670"/>
    </location>
</feature>
<dbReference type="AlphaFoldDB" id="A0A1S4C8Z2"/>
<dbReference type="InterPro" id="IPR000595">
    <property type="entry name" value="cNMP-bd_dom"/>
</dbReference>
<dbReference type="SUPFAM" id="SSF81324">
    <property type="entry name" value="Voltage-gated potassium channels"/>
    <property type="match status" value="1"/>
</dbReference>
<dbReference type="GO" id="GO:0034220">
    <property type="term" value="P:monoatomic ion transmembrane transport"/>
    <property type="evidence" value="ECO:0007669"/>
    <property type="project" value="UniProtKB-KW"/>
</dbReference>
<feature type="transmembrane region" description="Helical" evidence="4">
    <location>
        <begin position="333"/>
        <end position="353"/>
    </location>
</feature>
<keyword evidence="1" id="KW-0406">Ion transport</keyword>
<organism evidence="8">
    <name type="scientific">Nicotiana tabacum</name>
    <name type="common">Common tobacco</name>
    <dbReference type="NCBI Taxonomy" id="4097"/>
    <lineage>
        <taxon>Eukaryota</taxon>
        <taxon>Viridiplantae</taxon>
        <taxon>Streptophyta</taxon>
        <taxon>Embryophyta</taxon>
        <taxon>Tracheophyta</taxon>
        <taxon>Spermatophyta</taxon>
        <taxon>Magnoliopsida</taxon>
        <taxon>eudicotyledons</taxon>
        <taxon>Gunneridae</taxon>
        <taxon>Pentapetalae</taxon>
        <taxon>asterids</taxon>
        <taxon>lamiids</taxon>
        <taxon>Solanales</taxon>
        <taxon>Solanaceae</taxon>
        <taxon>Nicotianoideae</taxon>
        <taxon>Nicotianeae</taxon>
        <taxon>Nicotiana</taxon>
    </lineage>
</organism>
<evidence type="ECO:0000313" key="6">
    <source>
        <dbReference type="EMBL" id="AWN82528.1"/>
    </source>
</evidence>
<dbReference type="PANTHER" id="PTHR45651:SF11">
    <property type="entry name" value="CYCLIC NUCLEOTIDE-GATED ION CHANNEL 20, CHLOROPLASTIC-RELATED"/>
    <property type="match status" value="1"/>
</dbReference>
<keyword evidence="1" id="KW-0813">Transport</keyword>
<accession>A0A1S4C8Z2</accession>
<feature type="transmembrane region" description="Helical" evidence="4">
    <location>
        <begin position="494"/>
        <end position="517"/>
    </location>
</feature>
<dbReference type="Gene3D" id="1.10.287.70">
    <property type="match status" value="1"/>
</dbReference>
<dbReference type="InterPro" id="IPR018490">
    <property type="entry name" value="cNMP-bd_dom_sf"/>
</dbReference>
<evidence type="ECO:0000313" key="8">
    <source>
        <dbReference type="RefSeq" id="XP_016497712.1"/>
    </source>
</evidence>
<dbReference type="PROSITE" id="PS50042">
    <property type="entry name" value="CNMP_BINDING_3"/>
    <property type="match status" value="1"/>
</dbReference>
<name>A0A1S4C8Z2_TOBAC</name>
<keyword evidence="2" id="KW-0407">Ion channel</keyword>
<keyword evidence="4" id="KW-0472">Membrane</keyword>
<keyword evidence="7" id="KW-1185">Reference proteome</keyword>
<evidence type="ECO:0000259" key="5">
    <source>
        <dbReference type="PROSITE" id="PS50042"/>
    </source>
</evidence>
<dbReference type="Gene3D" id="1.10.287.630">
    <property type="entry name" value="Helix hairpin bin"/>
    <property type="match status" value="1"/>
</dbReference>
<dbReference type="PANTHER" id="PTHR45651">
    <property type="entry name" value="CYCLIC NUCLEOTIDE-GATED ION CHANNEL 15-RELATED-RELATED"/>
    <property type="match status" value="1"/>
</dbReference>
<keyword evidence="4" id="KW-1133">Transmembrane helix</keyword>
<dbReference type="Proteomes" id="UP000790787">
    <property type="component" value="Chromosome 6"/>
</dbReference>
<dbReference type="STRING" id="4097.A0A1S4C8Z2"/>
<dbReference type="SMR" id="A0A1S4C8Z2"/>
<feature type="transmembrane region" description="Helical" evidence="4">
    <location>
        <begin position="209"/>
        <end position="228"/>
    </location>
</feature>
<feature type="transmembrane region" description="Helical" evidence="4">
    <location>
        <begin position="365"/>
        <end position="391"/>
    </location>
</feature>
<protein>
    <submittedName>
        <fullName evidence="6">Cyclic nucleotide-gated channel 27</fullName>
    </submittedName>
    <submittedName>
        <fullName evidence="8">Probable cyclic nucleotide-gated ion channel 20, chloroplastic isoform X1</fullName>
    </submittedName>
</protein>
<dbReference type="InterPro" id="IPR014710">
    <property type="entry name" value="RmlC-like_jellyroll"/>
</dbReference>
<feature type="region of interest" description="Disordered" evidence="3">
    <location>
        <begin position="81"/>
        <end position="115"/>
    </location>
</feature>
<feature type="region of interest" description="Disordered" evidence="3">
    <location>
        <begin position="1"/>
        <end position="21"/>
    </location>
</feature>
<dbReference type="CDD" id="cd00038">
    <property type="entry name" value="CAP_ED"/>
    <property type="match status" value="1"/>
</dbReference>
<dbReference type="EMBL" id="MF671861">
    <property type="protein sequence ID" value="AWN82528.1"/>
    <property type="molecule type" value="mRNA"/>
</dbReference>
<evidence type="ECO:0000256" key="3">
    <source>
        <dbReference type="SAM" id="MobiDB-lite"/>
    </source>
</evidence>
<dbReference type="KEGG" id="nta:107816504"/>
<reference evidence="8" key="4">
    <citation type="submission" date="2025-04" db="UniProtKB">
        <authorList>
            <consortium name="RefSeq"/>
        </authorList>
    </citation>
    <scope>IDENTIFICATION</scope>
</reference>